<dbReference type="EMBL" id="BDQF01000314">
    <property type="protein sequence ID" value="GAW84424.1"/>
    <property type="molecule type" value="Genomic_DNA"/>
</dbReference>
<dbReference type="Proteomes" id="UP000195521">
    <property type="component" value="Unassembled WGS sequence"/>
</dbReference>
<comment type="caution">
    <text evidence="2">The sequence shown here is derived from an EMBL/GenBank/DDBJ whole genome shotgun (WGS) entry which is preliminary data.</text>
</comment>
<reference evidence="3" key="1">
    <citation type="submission" date="2017-04" db="EMBL/GenBank/DDBJ databases">
        <title>Plasmodium gonderi genome.</title>
        <authorList>
            <person name="Arisue N."/>
            <person name="Honma H."/>
            <person name="Kawai S."/>
            <person name="Tougan T."/>
            <person name="Tanabe K."/>
            <person name="Horii T."/>
        </authorList>
    </citation>
    <scope>NUCLEOTIDE SEQUENCE [LARGE SCALE GENOMIC DNA]</scope>
    <source>
        <strain evidence="3">ATCC 30045</strain>
    </source>
</reference>
<proteinExistence type="predicted"/>
<keyword evidence="1" id="KW-0812">Transmembrane</keyword>
<dbReference type="GeneID" id="39745232"/>
<evidence type="ECO:0000256" key="1">
    <source>
        <dbReference type="SAM" id="Phobius"/>
    </source>
</evidence>
<keyword evidence="1" id="KW-0472">Membrane</keyword>
<feature type="transmembrane region" description="Helical" evidence="1">
    <location>
        <begin position="277"/>
        <end position="294"/>
    </location>
</feature>
<keyword evidence="1" id="KW-1133">Transmembrane helix</keyword>
<dbReference type="Pfam" id="PF05795">
    <property type="entry name" value="Plasmodium_Vir"/>
    <property type="match status" value="1"/>
</dbReference>
<organism evidence="2 3">
    <name type="scientific">Plasmodium gonderi</name>
    <dbReference type="NCBI Taxonomy" id="77519"/>
    <lineage>
        <taxon>Eukaryota</taxon>
        <taxon>Sar</taxon>
        <taxon>Alveolata</taxon>
        <taxon>Apicomplexa</taxon>
        <taxon>Aconoidasida</taxon>
        <taxon>Haemosporida</taxon>
        <taxon>Plasmodiidae</taxon>
        <taxon>Plasmodium</taxon>
        <taxon>Plasmodium (Plasmodium)</taxon>
    </lineage>
</organism>
<evidence type="ECO:0000313" key="3">
    <source>
        <dbReference type="Proteomes" id="UP000195521"/>
    </source>
</evidence>
<protein>
    <submittedName>
        <fullName evidence="2">Variable surface protein</fullName>
    </submittedName>
</protein>
<name>A0A1Y1JX89_PLAGO</name>
<dbReference type="InterPro" id="IPR008780">
    <property type="entry name" value="Plasmodium_Vir"/>
</dbReference>
<gene>
    <name evidence="2" type="ORF">PGO_002900</name>
</gene>
<accession>A0A1Y1JX89</accession>
<evidence type="ECO:0000313" key="2">
    <source>
        <dbReference type="EMBL" id="GAW84424.1"/>
    </source>
</evidence>
<dbReference type="AlphaFoldDB" id="A0A1Y1JX89"/>
<dbReference type="OrthoDB" id="386729at2759"/>
<dbReference type="RefSeq" id="XP_028547013.1">
    <property type="nucleotide sequence ID" value="XM_028691212.1"/>
</dbReference>
<sequence length="351" mass="41457">MSDHASSKDLMRSSKLCSIELPSEKFYNYLNAYGENIEAYTEECNSLKDPYNNKVIKKLCTKMVKFLKTRNTEVDRSKFSFDDCILFNYWIYEELSKFYNSYNHTKEFLAFGNLQRIWNDVIGNHSIKSSSNNCEPYFKIYSEQDWQKRKKLYEFCVHYDTIRGIVENFDMCNEFYEYFESKIELFKHFDSICSSNRDNCPIFYDKYKDYNPKNFLDKLKCHPEMQTKKLISASSKHREQDNTIATGNFHTPKSTLEDGSFSPSHFPSCSTNNKEKFSYLIFGVAISIIPAFIYKFTPLGNKLHEIIGLGKNYINNINKSAYRNFDKMSGIYNALYDIEEHYIQYNSSGFF</sequence>
<keyword evidence="3" id="KW-1185">Reference proteome</keyword>